<keyword evidence="4" id="KW-0223">Dioxygenase</keyword>
<dbReference type="OrthoDB" id="420380at2759"/>
<dbReference type="InterPro" id="IPR006620">
    <property type="entry name" value="Pro_4_hyd_alph"/>
</dbReference>
<dbReference type="Gene3D" id="1.25.40.10">
    <property type="entry name" value="Tetratricopeptide repeat domain"/>
    <property type="match status" value="1"/>
</dbReference>
<dbReference type="GO" id="GO:0005783">
    <property type="term" value="C:endoplasmic reticulum"/>
    <property type="evidence" value="ECO:0007669"/>
    <property type="project" value="InterPro"/>
</dbReference>
<dbReference type="Gene3D" id="6.10.140.1460">
    <property type="match status" value="1"/>
</dbReference>
<dbReference type="Pfam" id="PF08336">
    <property type="entry name" value="P4Ha_N"/>
    <property type="match status" value="1"/>
</dbReference>
<feature type="domain" description="Prolyl 4-hydroxylase alpha subunit" evidence="8">
    <location>
        <begin position="324"/>
        <end position="500"/>
    </location>
</feature>
<dbReference type="EMBL" id="GFXV01002185">
    <property type="protein sequence ID" value="MBW13990.1"/>
    <property type="molecule type" value="Transcribed_RNA"/>
</dbReference>
<dbReference type="PANTHER" id="PTHR10869">
    <property type="entry name" value="PROLYL 4-HYDROXYLASE ALPHA SUBUNIT"/>
    <property type="match status" value="1"/>
</dbReference>
<evidence type="ECO:0000313" key="9">
    <source>
        <dbReference type="EMBL" id="MBW13990.1"/>
    </source>
</evidence>
<keyword evidence="6" id="KW-0408">Iron</keyword>
<keyword evidence="5" id="KW-0560">Oxidoreductase</keyword>
<gene>
    <name evidence="9" type="primary">P4HA2_1</name>
</gene>
<sequence>MKMMYNLQKTIVVLYLIQFNLCHGSNWHYSLSSIYDLFNLEIGYLIETETYIRNEYKRLDNIRKFIDQRKKQNERELAESYTESSINAFKTILRIKSDWEILKNKTAQTTTIGEFNHGSVTNDNIISGLKAIRRLQIIYELDASEIANGNIGGHTSQPLDVNDCYDMASLCYDNAEYHCAYWWFREVYDKYKKNSDRLNVDYTTYITQFVWSSYLVGDINCSVDILNEYLMENNEMNDNLTNIRYTVWNGNNVFKRNTANDNDKKFYSYSLQKLDSEKEVSYFKTACMNTMNYKYSNLKCRYYHGGCKYLMIGPLREEIVLLVPSMKLYHNVLYDNEIKRIKELAIPKLEKLSTDTNEDVSLRKVASFKKYEDQVFETINDRLAQITSKSTTNIVDKYIVTNYGVGGHYLPHTKYIDDDHLVNSKGRDAIVIFHMDDVLEGGATVLPDVNARVPSVKGSALVIYNMRSTIMPKGQFLKFVQYGSCPIVYGDKWTLSVNLKQ</sequence>
<evidence type="ECO:0000256" key="7">
    <source>
        <dbReference type="SAM" id="SignalP"/>
    </source>
</evidence>
<keyword evidence="3" id="KW-0847">Vitamin C</keyword>
<protein>
    <submittedName>
        <fullName evidence="9">Prolyl 4-hydroxylase subunit alpha-2</fullName>
    </submittedName>
</protein>
<dbReference type="InterPro" id="IPR011990">
    <property type="entry name" value="TPR-like_helical_dom_sf"/>
</dbReference>
<dbReference type="GO" id="GO:0005506">
    <property type="term" value="F:iron ion binding"/>
    <property type="evidence" value="ECO:0007669"/>
    <property type="project" value="InterPro"/>
</dbReference>
<dbReference type="PANTHER" id="PTHR10869:SF244">
    <property type="entry name" value="PROLYL 4-HYDROXYLASE SUBUNIT ALPHA-2"/>
    <property type="match status" value="1"/>
</dbReference>
<evidence type="ECO:0000256" key="4">
    <source>
        <dbReference type="ARBA" id="ARBA00022964"/>
    </source>
</evidence>
<dbReference type="Gene3D" id="2.60.120.620">
    <property type="entry name" value="q2cbj1_9rhob like domain"/>
    <property type="match status" value="1"/>
</dbReference>
<comment type="cofactor">
    <cofactor evidence="1">
        <name>L-ascorbate</name>
        <dbReference type="ChEBI" id="CHEBI:38290"/>
    </cofactor>
</comment>
<feature type="signal peptide" evidence="7">
    <location>
        <begin position="1"/>
        <end position="24"/>
    </location>
</feature>
<evidence type="ECO:0000256" key="5">
    <source>
        <dbReference type="ARBA" id="ARBA00023002"/>
    </source>
</evidence>
<evidence type="ECO:0000256" key="6">
    <source>
        <dbReference type="ARBA" id="ARBA00023004"/>
    </source>
</evidence>
<feature type="chain" id="PRO_5014185999" evidence="7">
    <location>
        <begin position="25"/>
        <end position="501"/>
    </location>
</feature>
<dbReference type="InterPro" id="IPR013547">
    <property type="entry name" value="P4H_N"/>
</dbReference>
<evidence type="ECO:0000256" key="2">
    <source>
        <dbReference type="ARBA" id="ARBA00022723"/>
    </source>
</evidence>
<evidence type="ECO:0000256" key="1">
    <source>
        <dbReference type="ARBA" id="ARBA00001961"/>
    </source>
</evidence>
<accession>A0A2H8TIX5</accession>
<dbReference type="GO" id="GO:0004656">
    <property type="term" value="F:procollagen-proline 4-dioxygenase activity"/>
    <property type="evidence" value="ECO:0007669"/>
    <property type="project" value="InterPro"/>
</dbReference>
<reference evidence="9" key="1">
    <citation type="submission" date="2017-10" db="EMBL/GenBank/DDBJ databases">
        <title>Transcriptome Assembly of Sugarcane Aphid Adults.</title>
        <authorList>
            <person name="Scully E.D."/>
            <person name="Palmer N.A."/>
            <person name="Geib S.M."/>
            <person name="Sarath G."/>
            <person name="Sattler S.E."/>
        </authorList>
    </citation>
    <scope>NUCLEOTIDE SEQUENCE</scope>
    <source>
        <tissue evidence="9">Whole body</tissue>
    </source>
</reference>
<keyword evidence="7" id="KW-0732">Signal</keyword>
<keyword evidence="2" id="KW-0479">Metal-binding</keyword>
<name>A0A2H8TIX5_9HEMI</name>
<organism evidence="9">
    <name type="scientific">Melanaphis sacchari</name>
    <dbReference type="NCBI Taxonomy" id="742174"/>
    <lineage>
        <taxon>Eukaryota</taxon>
        <taxon>Metazoa</taxon>
        <taxon>Ecdysozoa</taxon>
        <taxon>Arthropoda</taxon>
        <taxon>Hexapoda</taxon>
        <taxon>Insecta</taxon>
        <taxon>Pterygota</taxon>
        <taxon>Neoptera</taxon>
        <taxon>Paraneoptera</taxon>
        <taxon>Hemiptera</taxon>
        <taxon>Sternorrhyncha</taxon>
        <taxon>Aphidomorpha</taxon>
        <taxon>Aphidoidea</taxon>
        <taxon>Aphididae</taxon>
        <taxon>Aphidini</taxon>
        <taxon>Melanaphis</taxon>
    </lineage>
</organism>
<dbReference type="InterPro" id="IPR045054">
    <property type="entry name" value="P4HA-like"/>
</dbReference>
<evidence type="ECO:0000259" key="8">
    <source>
        <dbReference type="SMART" id="SM00702"/>
    </source>
</evidence>
<dbReference type="GO" id="GO:0031418">
    <property type="term" value="F:L-ascorbic acid binding"/>
    <property type="evidence" value="ECO:0007669"/>
    <property type="project" value="UniProtKB-KW"/>
</dbReference>
<proteinExistence type="predicted"/>
<dbReference type="SMART" id="SM00702">
    <property type="entry name" value="P4Hc"/>
    <property type="match status" value="1"/>
</dbReference>
<evidence type="ECO:0000256" key="3">
    <source>
        <dbReference type="ARBA" id="ARBA00022896"/>
    </source>
</evidence>
<dbReference type="AlphaFoldDB" id="A0A2H8TIX5"/>